<protein>
    <submittedName>
        <fullName evidence="2">Uncharacterized protein</fullName>
    </submittedName>
</protein>
<reference evidence="3" key="1">
    <citation type="submission" date="2018-11" db="EMBL/GenBank/DDBJ databases">
        <authorList>
            <consortium name="Genoscope - CEA"/>
            <person name="William W."/>
        </authorList>
    </citation>
    <scope>NUCLEOTIDE SEQUENCE</scope>
</reference>
<gene>
    <name evidence="3" type="ORF">BRAA02T06432Z</name>
    <name evidence="2" type="ORF">BRAPAZ1V2_A02P18760.2</name>
</gene>
<sequence>MAGLGLFALLLPETKGSSLCDTMKAQEERDRGAVFFNTSQSCLK</sequence>
<feature type="signal peptide" evidence="1">
    <location>
        <begin position="1"/>
        <end position="16"/>
    </location>
</feature>
<evidence type="ECO:0000256" key="1">
    <source>
        <dbReference type="SAM" id="SignalP"/>
    </source>
</evidence>
<dbReference type="EMBL" id="LR031573">
    <property type="protein sequence ID" value="VDC87659.1"/>
    <property type="molecule type" value="Genomic_DNA"/>
</dbReference>
<name>A0A3P6AE43_BRACM</name>
<accession>A0A3P6AE43</accession>
<organism evidence="3">
    <name type="scientific">Brassica campestris</name>
    <name type="common">Field mustard</name>
    <dbReference type="NCBI Taxonomy" id="3711"/>
    <lineage>
        <taxon>Eukaryota</taxon>
        <taxon>Viridiplantae</taxon>
        <taxon>Streptophyta</taxon>
        <taxon>Embryophyta</taxon>
        <taxon>Tracheophyta</taxon>
        <taxon>Spermatophyta</taxon>
        <taxon>Magnoliopsida</taxon>
        <taxon>eudicotyledons</taxon>
        <taxon>Gunneridae</taxon>
        <taxon>Pentapetalae</taxon>
        <taxon>rosids</taxon>
        <taxon>malvids</taxon>
        <taxon>Brassicales</taxon>
        <taxon>Brassicaceae</taxon>
        <taxon>Brassiceae</taxon>
        <taxon>Brassica</taxon>
    </lineage>
</organism>
<dbReference type="AlphaFoldDB" id="A0A3P6AE43"/>
<dbReference type="Proteomes" id="UP000694005">
    <property type="component" value="Chromosome A02"/>
</dbReference>
<dbReference type="EMBL" id="LS974618">
    <property type="protein sequence ID" value="CAG7892924.1"/>
    <property type="molecule type" value="Genomic_DNA"/>
</dbReference>
<keyword evidence="1" id="KW-0732">Signal</keyword>
<dbReference type="Gramene" id="A02p18760.2_BraZ1">
    <property type="protein sequence ID" value="A02p18760.2_BraZ1.CDS"/>
    <property type="gene ID" value="A02g18760.2_BraZ1"/>
</dbReference>
<evidence type="ECO:0000313" key="3">
    <source>
        <dbReference type="EMBL" id="VDC87659.1"/>
    </source>
</evidence>
<proteinExistence type="predicted"/>
<evidence type="ECO:0000313" key="2">
    <source>
        <dbReference type="EMBL" id="CAG7892924.1"/>
    </source>
</evidence>
<feature type="chain" id="PRO_5039802233" evidence="1">
    <location>
        <begin position="17"/>
        <end position="44"/>
    </location>
</feature>